<gene>
    <name evidence="2" type="ORF">QN277_011365</name>
</gene>
<dbReference type="AlphaFoldDB" id="A0AAE1MYZ7"/>
<comment type="caution">
    <text evidence="2">The sequence shown here is derived from an EMBL/GenBank/DDBJ whole genome shotgun (WGS) entry which is preliminary data.</text>
</comment>
<organism evidence="2 3">
    <name type="scientific">Acacia crassicarpa</name>
    <name type="common">northern wattle</name>
    <dbReference type="NCBI Taxonomy" id="499986"/>
    <lineage>
        <taxon>Eukaryota</taxon>
        <taxon>Viridiplantae</taxon>
        <taxon>Streptophyta</taxon>
        <taxon>Embryophyta</taxon>
        <taxon>Tracheophyta</taxon>
        <taxon>Spermatophyta</taxon>
        <taxon>Magnoliopsida</taxon>
        <taxon>eudicotyledons</taxon>
        <taxon>Gunneridae</taxon>
        <taxon>Pentapetalae</taxon>
        <taxon>rosids</taxon>
        <taxon>fabids</taxon>
        <taxon>Fabales</taxon>
        <taxon>Fabaceae</taxon>
        <taxon>Caesalpinioideae</taxon>
        <taxon>mimosoid clade</taxon>
        <taxon>Acacieae</taxon>
        <taxon>Acacia</taxon>
    </lineage>
</organism>
<accession>A0AAE1MYZ7</accession>
<dbReference type="Proteomes" id="UP001293593">
    <property type="component" value="Unassembled WGS sequence"/>
</dbReference>
<proteinExistence type="predicted"/>
<keyword evidence="3" id="KW-1185">Reference proteome</keyword>
<protein>
    <submittedName>
        <fullName evidence="2">Uncharacterized protein</fullName>
    </submittedName>
</protein>
<evidence type="ECO:0000313" key="3">
    <source>
        <dbReference type="Proteomes" id="UP001293593"/>
    </source>
</evidence>
<dbReference type="EMBL" id="JAWXYG010000002">
    <property type="protein sequence ID" value="KAK4279614.1"/>
    <property type="molecule type" value="Genomic_DNA"/>
</dbReference>
<feature type="region of interest" description="Disordered" evidence="1">
    <location>
        <begin position="1"/>
        <end position="52"/>
    </location>
</feature>
<feature type="compositionally biased region" description="Basic and acidic residues" evidence="1">
    <location>
        <begin position="18"/>
        <end position="44"/>
    </location>
</feature>
<evidence type="ECO:0000256" key="1">
    <source>
        <dbReference type="SAM" id="MobiDB-lite"/>
    </source>
</evidence>
<name>A0AAE1MYZ7_9FABA</name>
<evidence type="ECO:0000313" key="2">
    <source>
        <dbReference type="EMBL" id="KAK4279614.1"/>
    </source>
</evidence>
<reference evidence="2" key="1">
    <citation type="submission" date="2023-10" db="EMBL/GenBank/DDBJ databases">
        <title>Chromosome-level genome of the transformable northern wattle, Acacia crassicarpa.</title>
        <authorList>
            <person name="Massaro I."/>
            <person name="Sinha N.R."/>
            <person name="Poethig S."/>
            <person name="Leichty A.R."/>
        </authorList>
    </citation>
    <scope>NUCLEOTIDE SEQUENCE</scope>
    <source>
        <strain evidence="2">Acra3RX</strain>
        <tissue evidence="2">Leaf</tissue>
    </source>
</reference>
<sequence length="93" mass="10968">MWESECRRCHQKQKKNKASQEPKPKATEDGKAADTANDDAKENTDPQQMTRLEEEQKWSFKGLMRLETTEKRCCFCAKPWRGVNRSGSSRRFW</sequence>